<dbReference type="Proteomes" id="UP001182556">
    <property type="component" value="Unassembled WGS sequence"/>
</dbReference>
<proteinExistence type="predicted"/>
<evidence type="ECO:0000313" key="2">
    <source>
        <dbReference type="EMBL" id="KAK1926839.1"/>
    </source>
</evidence>
<comment type="caution">
    <text evidence="2">The sequence shown here is derived from an EMBL/GenBank/DDBJ whole genome shotgun (WGS) entry which is preliminary data.</text>
</comment>
<feature type="region of interest" description="Disordered" evidence="1">
    <location>
        <begin position="252"/>
        <end position="282"/>
    </location>
</feature>
<sequence length="739" mass="82194">MAYALCRSAAARYALTITLEGGFVAANRHERAIHTPCSSSGPQPPSSSSSDSLGSTSRSQKIDISPSHSSTVRYLPPRSRTPIRRIGRKEEGIGAEGSSNVGEPNRPINHPYMHQPPLYPKPSSTSPRRIPSLTTPSSPTSNSPFAKHRLAQIKDHLSTLTPHRVSAMSLSQLTLEARMTKLLLLDLDAQRGTSPSVHAHRLRLLDAWSVFFRLVERLHEVGEVPEGLIDQSTFDKAIWCVSRSYKLRRRTRGPPSAVASLESPAALQASSSTARREGPAGFVKTGTRNISTAITSEDYEDSWTHMTIPSILHLMSSFALTPSASALESMLHAHRTSLIPTGPHAMSIRSRLGFNHRDMAHRALDVWETRSGLLTSMRSFLPKFKNTTSYGQEVVRTLDEADVLSLESHEPWIEQRLTELMGEWKAVRDEMVEEKREILAPMHKRWCKMINTMQQPDAKHRIPAESIGNGIVRAETDREEDAVVFLLRNALLPPMLQPPRWKAKSPRGHPRLDDPFDLLGFLLGYGTFSTVAELPSSRMRQVAACIIRMRNSFYLNHLPSDSNRLASVLIPPTAGTLIRIGTTSLIMHHPPRLDGTVHASLLTSATRPSSMRHLLITLAQLSPPASQPRISRSTMKLLRSQVDQSAEHFLLSGHPEFANMPGDAKHAAEAGGWQGLLDWLLVQWGLEIRSVGGEVDGLERKRHTAEMTRVKDLTLTRPMPRSALHHRHDPFFPYLAART</sequence>
<dbReference type="EMBL" id="JAODAN010000002">
    <property type="protein sequence ID" value="KAK1926839.1"/>
    <property type="molecule type" value="Genomic_DNA"/>
</dbReference>
<evidence type="ECO:0000256" key="1">
    <source>
        <dbReference type="SAM" id="MobiDB-lite"/>
    </source>
</evidence>
<organism evidence="2 3">
    <name type="scientific">Papiliotrema laurentii</name>
    <name type="common">Cryptococcus laurentii</name>
    <dbReference type="NCBI Taxonomy" id="5418"/>
    <lineage>
        <taxon>Eukaryota</taxon>
        <taxon>Fungi</taxon>
        <taxon>Dikarya</taxon>
        <taxon>Basidiomycota</taxon>
        <taxon>Agaricomycotina</taxon>
        <taxon>Tremellomycetes</taxon>
        <taxon>Tremellales</taxon>
        <taxon>Rhynchogastremaceae</taxon>
        <taxon>Papiliotrema</taxon>
    </lineage>
</organism>
<feature type="region of interest" description="Disordered" evidence="1">
    <location>
        <begin position="34"/>
        <end position="145"/>
    </location>
</feature>
<reference evidence="2" key="1">
    <citation type="submission" date="2023-02" db="EMBL/GenBank/DDBJ databases">
        <title>Identification and recombinant expression of a fungal hydrolase from Papiliotrema laurentii that hydrolyzes apple cutin and clears colloidal polyester polyurethane.</title>
        <authorList>
            <consortium name="DOE Joint Genome Institute"/>
            <person name="Roman V.A."/>
            <person name="Bojanowski C."/>
            <person name="Crable B.R."/>
            <person name="Wagner D.N."/>
            <person name="Hung C.S."/>
            <person name="Nadeau L.J."/>
            <person name="Schratz L."/>
            <person name="Haridas S."/>
            <person name="Pangilinan J."/>
            <person name="Lipzen A."/>
            <person name="Na H."/>
            <person name="Yan M."/>
            <person name="Ng V."/>
            <person name="Grigoriev I.V."/>
            <person name="Spatafora J.W."/>
            <person name="Barlow D."/>
            <person name="Biffinger J."/>
            <person name="Kelley-Loughnane N."/>
            <person name="Varaljay V.A."/>
            <person name="Crookes-Goodson W.J."/>
        </authorList>
    </citation>
    <scope>NUCLEOTIDE SEQUENCE</scope>
    <source>
        <strain evidence="2">5307AH</strain>
    </source>
</reference>
<dbReference type="AlphaFoldDB" id="A0AAD9FV92"/>
<feature type="compositionally biased region" description="Low complexity" evidence="1">
    <location>
        <begin position="121"/>
        <end position="144"/>
    </location>
</feature>
<keyword evidence="3" id="KW-1185">Reference proteome</keyword>
<gene>
    <name evidence="2" type="ORF">DB88DRAFT_508912</name>
</gene>
<evidence type="ECO:0000313" key="3">
    <source>
        <dbReference type="Proteomes" id="UP001182556"/>
    </source>
</evidence>
<accession>A0AAD9FV92</accession>
<name>A0AAD9FV92_PAPLA</name>
<feature type="compositionally biased region" description="Low complexity" evidence="1">
    <location>
        <begin position="36"/>
        <end position="59"/>
    </location>
</feature>
<protein>
    <submittedName>
        <fullName evidence="2">Uncharacterized protein</fullName>
    </submittedName>
</protein>